<feature type="domain" description="DUF2383" evidence="1">
    <location>
        <begin position="14"/>
        <end position="108"/>
    </location>
</feature>
<dbReference type="EMBL" id="JBBUKT010000011">
    <property type="protein sequence ID" value="MEK7953341.1"/>
    <property type="molecule type" value="Genomic_DNA"/>
</dbReference>
<name>A0ABU9B1W9_9BACT</name>
<sequence>MKTTTRPDPEAAPLQEILTRLIDSIAGFRLAADFATDSSFIRLCQRSADSREAIVEELAAVIASCGVEPSLDGSREASVHRAWIRLVCQVHPQFRKRLSAECERGEREFQRTLGARNRPAARNERTGNMLGELKTYVAATLDALHRIEEKSHASATHYAAA</sequence>
<protein>
    <submittedName>
        <fullName evidence="2">PA2169 family four-helix-bundle protein</fullName>
    </submittedName>
</protein>
<dbReference type="InterPro" id="IPR019052">
    <property type="entry name" value="DUF2383"/>
</dbReference>
<proteinExistence type="predicted"/>
<dbReference type="NCBIfam" id="TIGR02284">
    <property type="entry name" value="PA2169 family four-helix-bundle protein"/>
    <property type="match status" value="1"/>
</dbReference>
<evidence type="ECO:0000259" key="1">
    <source>
        <dbReference type="Pfam" id="PF09537"/>
    </source>
</evidence>
<evidence type="ECO:0000313" key="2">
    <source>
        <dbReference type="EMBL" id="MEK7953341.1"/>
    </source>
</evidence>
<gene>
    <name evidence="2" type="ORF">WKV53_22695</name>
</gene>
<evidence type="ECO:0000313" key="3">
    <source>
        <dbReference type="Proteomes" id="UP001371305"/>
    </source>
</evidence>
<reference evidence="2 3" key="1">
    <citation type="submission" date="2024-04" db="EMBL/GenBank/DDBJ databases">
        <title>Luteolibacter sp. isolated from soil.</title>
        <authorList>
            <person name="An J."/>
        </authorList>
    </citation>
    <scope>NUCLEOTIDE SEQUENCE [LARGE SCALE GENOMIC DNA]</scope>
    <source>
        <strain evidence="2 3">Y139</strain>
    </source>
</reference>
<dbReference type="RefSeq" id="WP_341407107.1">
    <property type="nucleotide sequence ID" value="NZ_JBBUKT010000011.1"/>
</dbReference>
<comment type="caution">
    <text evidence="2">The sequence shown here is derived from an EMBL/GenBank/DDBJ whole genome shotgun (WGS) entry which is preliminary data.</text>
</comment>
<organism evidence="2 3">
    <name type="scientific">Luteolibacter soli</name>
    <dbReference type="NCBI Taxonomy" id="3135280"/>
    <lineage>
        <taxon>Bacteria</taxon>
        <taxon>Pseudomonadati</taxon>
        <taxon>Verrucomicrobiota</taxon>
        <taxon>Verrucomicrobiia</taxon>
        <taxon>Verrucomicrobiales</taxon>
        <taxon>Verrucomicrobiaceae</taxon>
        <taxon>Luteolibacter</taxon>
    </lineage>
</organism>
<dbReference type="Proteomes" id="UP001371305">
    <property type="component" value="Unassembled WGS sequence"/>
</dbReference>
<dbReference type="InterPro" id="IPR011971">
    <property type="entry name" value="CHP02284"/>
</dbReference>
<dbReference type="Pfam" id="PF09537">
    <property type="entry name" value="DUF2383"/>
    <property type="match status" value="1"/>
</dbReference>
<dbReference type="InterPro" id="IPR012347">
    <property type="entry name" value="Ferritin-like"/>
</dbReference>
<dbReference type="Gene3D" id="1.20.1260.10">
    <property type="match status" value="1"/>
</dbReference>
<accession>A0ABU9B1W9</accession>
<keyword evidence="3" id="KW-1185">Reference proteome</keyword>